<dbReference type="Proteomes" id="UP001063166">
    <property type="component" value="Unassembled WGS sequence"/>
</dbReference>
<proteinExistence type="predicted"/>
<reference evidence="1" key="1">
    <citation type="submission" date="2022-07" db="EMBL/GenBank/DDBJ databases">
        <title>The genome of Lyophyllum shimeji provides insight into the initial evolution of ectomycorrhizal fungal genome.</title>
        <authorList>
            <person name="Kobayashi Y."/>
            <person name="Shibata T."/>
            <person name="Hirakawa H."/>
            <person name="Shigenobu S."/>
            <person name="Nishiyama T."/>
            <person name="Yamada A."/>
            <person name="Hasebe M."/>
            <person name="Kawaguchi M."/>
        </authorList>
    </citation>
    <scope>NUCLEOTIDE SEQUENCE</scope>
    <source>
        <strain evidence="1">AT787</strain>
    </source>
</reference>
<dbReference type="AlphaFoldDB" id="A0A9P3PWW2"/>
<gene>
    <name evidence="1" type="ORF">LshimejAT787_1205320</name>
</gene>
<evidence type="ECO:0000313" key="1">
    <source>
        <dbReference type="EMBL" id="GLB43083.1"/>
    </source>
</evidence>
<sequence length="109" mass="11975">MAPRWCSWAAYYTFQGICILSLSAGFPALGGRCNISFSSIVPLSYLCWRLNRKLPLNASAYPSFVSISSETPWVATFLEDSPMLQRSSPLIECRVSSVASGTKLSIQTD</sequence>
<comment type="caution">
    <text evidence="1">The sequence shown here is derived from an EMBL/GenBank/DDBJ whole genome shotgun (WGS) entry which is preliminary data.</text>
</comment>
<keyword evidence="2" id="KW-1185">Reference proteome</keyword>
<accession>A0A9P3PWW2</accession>
<dbReference type="EMBL" id="BRPK01000012">
    <property type="protein sequence ID" value="GLB43083.1"/>
    <property type="molecule type" value="Genomic_DNA"/>
</dbReference>
<organism evidence="1 2">
    <name type="scientific">Lyophyllum shimeji</name>
    <name type="common">Hon-shimeji</name>
    <name type="synonym">Tricholoma shimeji</name>
    <dbReference type="NCBI Taxonomy" id="47721"/>
    <lineage>
        <taxon>Eukaryota</taxon>
        <taxon>Fungi</taxon>
        <taxon>Dikarya</taxon>
        <taxon>Basidiomycota</taxon>
        <taxon>Agaricomycotina</taxon>
        <taxon>Agaricomycetes</taxon>
        <taxon>Agaricomycetidae</taxon>
        <taxon>Agaricales</taxon>
        <taxon>Tricholomatineae</taxon>
        <taxon>Lyophyllaceae</taxon>
        <taxon>Lyophyllum</taxon>
    </lineage>
</organism>
<protein>
    <submittedName>
        <fullName evidence="1">Uncharacterized protein</fullName>
    </submittedName>
</protein>
<evidence type="ECO:0000313" key="2">
    <source>
        <dbReference type="Proteomes" id="UP001063166"/>
    </source>
</evidence>
<name>A0A9P3PWW2_LYOSH</name>